<dbReference type="AlphaFoldDB" id="A0A0A8YC57"/>
<reference evidence="1" key="1">
    <citation type="submission" date="2014-09" db="EMBL/GenBank/DDBJ databases">
        <authorList>
            <person name="Magalhaes I.L.F."/>
            <person name="Oliveira U."/>
            <person name="Santos F.R."/>
            <person name="Vidigal T.H.D.A."/>
            <person name="Brescovit A.D."/>
            <person name="Santos A.J."/>
        </authorList>
    </citation>
    <scope>NUCLEOTIDE SEQUENCE</scope>
    <source>
        <tissue evidence="1">Shoot tissue taken approximately 20 cm above the soil surface</tissue>
    </source>
</reference>
<accession>A0A0A8YC57</accession>
<proteinExistence type="predicted"/>
<dbReference type="EMBL" id="GBRH01276853">
    <property type="protein sequence ID" value="JAD21042.1"/>
    <property type="molecule type" value="Transcribed_RNA"/>
</dbReference>
<protein>
    <submittedName>
        <fullName evidence="1">Uncharacterized protein</fullName>
    </submittedName>
</protein>
<evidence type="ECO:0000313" key="1">
    <source>
        <dbReference type="EMBL" id="JAD21042.1"/>
    </source>
</evidence>
<reference evidence="1" key="2">
    <citation type="journal article" date="2015" name="Data Brief">
        <title>Shoot transcriptome of the giant reed, Arundo donax.</title>
        <authorList>
            <person name="Barrero R.A."/>
            <person name="Guerrero F.D."/>
            <person name="Moolhuijzen P."/>
            <person name="Goolsby J.A."/>
            <person name="Tidwell J."/>
            <person name="Bellgard S.E."/>
            <person name="Bellgard M.I."/>
        </authorList>
    </citation>
    <scope>NUCLEOTIDE SEQUENCE</scope>
    <source>
        <tissue evidence="1">Shoot tissue taken approximately 20 cm above the soil surface</tissue>
    </source>
</reference>
<name>A0A0A8YC57_ARUDO</name>
<organism evidence="1">
    <name type="scientific">Arundo donax</name>
    <name type="common">Giant reed</name>
    <name type="synonym">Donax arundinaceus</name>
    <dbReference type="NCBI Taxonomy" id="35708"/>
    <lineage>
        <taxon>Eukaryota</taxon>
        <taxon>Viridiplantae</taxon>
        <taxon>Streptophyta</taxon>
        <taxon>Embryophyta</taxon>
        <taxon>Tracheophyta</taxon>
        <taxon>Spermatophyta</taxon>
        <taxon>Magnoliopsida</taxon>
        <taxon>Liliopsida</taxon>
        <taxon>Poales</taxon>
        <taxon>Poaceae</taxon>
        <taxon>PACMAD clade</taxon>
        <taxon>Arundinoideae</taxon>
        <taxon>Arundineae</taxon>
        <taxon>Arundo</taxon>
    </lineage>
</organism>
<sequence length="22" mass="2458">MDRANSLKISYLSLVSCHISYG</sequence>